<organism evidence="1 2">
    <name type="scientific">Candidatus Desulfosporosinus infrequens</name>
    <dbReference type="NCBI Taxonomy" id="2043169"/>
    <lineage>
        <taxon>Bacteria</taxon>
        <taxon>Bacillati</taxon>
        <taxon>Bacillota</taxon>
        <taxon>Clostridia</taxon>
        <taxon>Eubacteriales</taxon>
        <taxon>Desulfitobacteriaceae</taxon>
        <taxon>Desulfosporosinus</taxon>
    </lineage>
</organism>
<name>A0A2U3LVL9_9FIRM</name>
<evidence type="ECO:0000313" key="1">
    <source>
        <dbReference type="EMBL" id="SPF55961.1"/>
    </source>
</evidence>
<accession>A0A2U3LVL9</accession>
<dbReference type="EMBL" id="OMOF01000867">
    <property type="protein sequence ID" value="SPF55961.1"/>
    <property type="molecule type" value="Genomic_DNA"/>
</dbReference>
<reference evidence="2" key="1">
    <citation type="submission" date="2018-02" db="EMBL/GenBank/DDBJ databases">
        <authorList>
            <person name="Hausmann B."/>
        </authorList>
    </citation>
    <scope>NUCLEOTIDE SEQUENCE [LARGE SCALE GENOMIC DNA]</scope>
    <source>
        <strain evidence="2">Peat soil MAG SbF1</strain>
    </source>
</reference>
<gene>
    <name evidence="1" type="ORF">SBF1_880013</name>
</gene>
<protein>
    <submittedName>
        <fullName evidence="1">Uncharacterized protein</fullName>
    </submittedName>
</protein>
<dbReference type="AlphaFoldDB" id="A0A2U3LVL9"/>
<sequence length="38" mass="4706">MLLVTLSDWYKDKQKALYKYLLFTNFLDFTMKLKRKNS</sequence>
<evidence type="ECO:0000313" key="2">
    <source>
        <dbReference type="Proteomes" id="UP000238916"/>
    </source>
</evidence>
<proteinExistence type="predicted"/>
<dbReference type="Proteomes" id="UP000238916">
    <property type="component" value="Unassembled WGS sequence"/>
</dbReference>